<feature type="binding site" evidence="5">
    <location>
        <position position="281"/>
    </location>
    <ligand>
        <name>N(2)-acetyl-L-ornithine</name>
        <dbReference type="ChEBI" id="CHEBI:57805"/>
    </ligand>
</feature>
<keyword evidence="7" id="KW-1185">Reference proteome</keyword>
<feature type="binding site" evidence="5">
    <location>
        <begin position="224"/>
        <end position="227"/>
    </location>
    <ligand>
        <name>pyridoxal 5'-phosphate</name>
        <dbReference type="ChEBI" id="CHEBI:597326"/>
    </ligand>
</feature>
<dbReference type="FunFam" id="3.40.640.10:FF:000004">
    <property type="entry name" value="Acetylornithine aminotransferase"/>
    <property type="match status" value="1"/>
</dbReference>
<feature type="modified residue" description="N6-(pyridoxal phosphate)lysine" evidence="5">
    <location>
        <position position="253"/>
    </location>
</feature>
<comment type="miscellaneous">
    <text evidence="5">May also have succinyldiaminopimelate aminotransferase activity, thus carrying out the corresponding step in lysine biosynthesis.</text>
</comment>
<dbReference type="HOGENOM" id="CLU_016922_10_1_9"/>
<dbReference type="eggNOG" id="COG4992">
    <property type="taxonomic scope" value="Bacteria"/>
</dbReference>
<keyword evidence="3 5" id="KW-0808">Transferase</keyword>
<evidence type="ECO:0000313" key="7">
    <source>
        <dbReference type="Proteomes" id="UP000006238"/>
    </source>
</evidence>
<dbReference type="InterPro" id="IPR015422">
    <property type="entry name" value="PyrdxlP-dep_Trfase_small"/>
</dbReference>
<dbReference type="EMBL" id="ABWN01000030">
    <property type="protein sequence ID" value="EFF68338.1"/>
    <property type="molecule type" value="Genomic_DNA"/>
</dbReference>
<dbReference type="Proteomes" id="UP000006238">
    <property type="component" value="Unassembled WGS sequence"/>
</dbReference>
<sequence length="396" mass="43195">MTKTSNIIDKVENNIIHTYNRYQIALDEGEGMYLYDVEGKKYLDFGSGIGVFALGYGNKEYNDAVKAQVDKLIHTSNYFYNEPSALASEKFIKASGMTKVFYTNSGAEAVEGALKLAKKYGKMTKGDNCYEIIAMNKSFHGRTIGAVSVTGNEHYRESFEPLLPGVKFADYNNLESVKALISDRTCAVIMETIQGEGGVTPATEEFVKGVRTLCDENNILMIADEIQCGMGRSGYMFAYQRFGILPDIVTSAKALGCGVPIGAFAAGSKVCDVLCAGDHGTTYGGNPLACAASLAVFNLFEKNNLLENVVEVGAYLYKRLDEIKAICPSITDHRGIGFMQGLEYDHPVSGIIQKLLDAGLIVFSAGPNVIRFLPPLIATMKDVDDMINILKEWAIE</sequence>
<reference evidence="6 7" key="1">
    <citation type="submission" date="2010-02" db="EMBL/GenBank/DDBJ databases">
        <authorList>
            <person name="Weinstock G."/>
            <person name="Sodergren E."/>
            <person name="Clifton S."/>
            <person name="Fulton L."/>
            <person name="Fulton B."/>
            <person name="Courtney L."/>
            <person name="Fronick C."/>
            <person name="Harrison M."/>
            <person name="Strong C."/>
            <person name="Farmer C."/>
            <person name="Delahaunty K."/>
            <person name="Markovic C."/>
            <person name="Hall O."/>
            <person name="Minx P."/>
            <person name="Tomlinson C."/>
            <person name="Mitreva M."/>
            <person name="Nelson J."/>
            <person name="Hou S."/>
            <person name="Wollam A."/>
            <person name="Pepin K.H."/>
            <person name="Johnson M."/>
            <person name="Bhonagiri V."/>
            <person name="Zhang X."/>
            <person name="Suruliraj S."/>
            <person name="Warren W."/>
            <person name="Chinwalla A."/>
            <person name="Mardis E.R."/>
            <person name="Wilson R.K."/>
        </authorList>
    </citation>
    <scope>NUCLEOTIDE SEQUENCE [LARGE SCALE GENOMIC DNA]</scope>
    <source>
        <strain evidence="6 7">DSM 2876</strain>
    </source>
</reference>
<dbReference type="InterPro" id="IPR005814">
    <property type="entry name" value="Aminotrans_3"/>
</dbReference>
<dbReference type="PANTHER" id="PTHR11986">
    <property type="entry name" value="AMINOTRANSFERASE CLASS III"/>
    <property type="match status" value="1"/>
</dbReference>
<keyword evidence="2 5" id="KW-0028">Amino-acid biosynthesis</keyword>
<comment type="caution">
    <text evidence="6">The sequence shown here is derived from an EMBL/GenBank/DDBJ whole genome shotgun (WGS) entry which is preliminary data.</text>
</comment>
<dbReference type="AlphaFoldDB" id="D4S0J0"/>
<evidence type="ECO:0000256" key="1">
    <source>
        <dbReference type="ARBA" id="ARBA00022576"/>
    </source>
</evidence>
<comment type="catalytic activity">
    <reaction evidence="5">
        <text>N(2)-acetyl-L-ornithine + 2-oxoglutarate = N-acetyl-L-glutamate 5-semialdehyde + L-glutamate</text>
        <dbReference type="Rhea" id="RHEA:18049"/>
        <dbReference type="ChEBI" id="CHEBI:16810"/>
        <dbReference type="ChEBI" id="CHEBI:29123"/>
        <dbReference type="ChEBI" id="CHEBI:29985"/>
        <dbReference type="ChEBI" id="CHEBI:57805"/>
        <dbReference type="EC" id="2.6.1.11"/>
    </reaction>
</comment>
<comment type="subunit">
    <text evidence="5">Homodimer.</text>
</comment>
<dbReference type="HAMAP" id="MF_01107">
    <property type="entry name" value="ArgD_aminotrans_3"/>
    <property type="match status" value="1"/>
</dbReference>
<name>D4S0J0_9FIRM</name>
<dbReference type="NCBIfam" id="NF002325">
    <property type="entry name" value="PRK01278.1"/>
    <property type="match status" value="1"/>
</dbReference>
<dbReference type="PIRSF" id="PIRSF000521">
    <property type="entry name" value="Transaminase_4ab_Lys_Orn"/>
    <property type="match status" value="1"/>
</dbReference>
<keyword evidence="5" id="KW-0055">Arginine biosynthesis</keyword>
<comment type="subcellular location">
    <subcellularLocation>
        <location evidence="5">Cytoplasm</location>
    </subcellularLocation>
</comment>
<dbReference type="UniPathway" id="UPA00068">
    <property type="reaction ID" value="UER00109"/>
</dbReference>
<feature type="binding site" evidence="5">
    <location>
        <position position="139"/>
    </location>
    <ligand>
        <name>pyridoxal 5'-phosphate</name>
        <dbReference type="ChEBI" id="CHEBI:597326"/>
    </ligand>
</feature>
<dbReference type="PANTHER" id="PTHR11986:SF79">
    <property type="entry name" value="ACETYLORNITHINE AMINOTRANSFERASE, MITOCHONDRIAL"/>
    <property type="match status" value="1"/>
</dbReference>
<dbReference type="InterPro" id="IPR049704">
    <property type="entry name" value="Aminotrans_3_PPA_site"/>
</dbReference>
<dbReference type="GeneID" id="98918165"/>
<dbReference type="PROSITE" id="PS00600">
    <property type="entry name" value="AA_TRANSFER_CLASS_3"/>
    <property type="match status" value="1"/>
</dbReference>
<dbReference type="GO" id="GO:0005737">
    <property type="term" value="C:cytoplasm"/>
    <property type="evidence" value="ECO:0007669"/>
    <property type="project" value="UniProtKB-SubCell"/>
</dbReference>
<feature type="binding site" evidence="5">
    <location>
        <begin position="106"/>
        <end position="107"/>
    </location>
    <ligand>
        <name>pyridoxal 5'-phosphate</name>
        <dbReference type="ChEBI" id="CHEBI:597326"/>
    </ligand>
</feature>
<dbReference type="GO" id="GO:0006526">
    <property type="term" value="P:L-arginine biosynthetic process"/>
    <property type="evidence" value="ECO:0007669"/>
    <property type="project" value="UniProtKB-UniRule"/>
</dbReference>
<dbReference type="STRING" id="45851.BHV86_09715"/>
<keyword evidence="4 5" id="KW-0663">Pyridoxal phosphate</keyword>
<dbReference type="InterPro" id="IPR050103">
    <property type="entry name" value="Class-III_PLP-dep_AT"/>
</dbReference>
<dbReference type="GO" id="GO:0003992">
    <property type="term" value="F:N2-acetyl-L-ornithine:2-oxoglutarate 5-aminotransferase activity"/>
    <property type="evidence" value="ECO:0007669"/>
    <property type="project" value="UniProtKB-UniRule"/>
</dbReference>
<accession>D4S0J0</accession>
<dbReference type="Gene3D" id="3.90.1150.10">
    <property type="entry name" value="Aspartate Aminotransferase, domain 1"/>
    <property type="match status" value="1"/>
</dbReference>
<dbReference type="Pfam" id="PF00202">
    <property type="entry name" value="Aminotran_3"/>
    <property type="match status" value="1"/>
</dbReference>
<evidence type="ECO:0000256" key="2">
    <source>
        <dbReference type="ARBA" id="ARBA00022605"/>
    </source>
</evidence>
<evidence type="ECO:0000256" key="3">
    <source>
        <dbReference type="ARBA" id="ARBA00022679"/>
    </source>
</evidence>
<comment type="similarity">
    <text evidence="5">Belongs to the class-III pyridoxal-phosphate-dependent aminotransferase family. ArgD subfamily.</text>
</comment>
<evidence type="ECO:0000256" key="5">
    <source>
        <dbReference type="HAMAP-Rule" id="MF_01107"/>
    </source>
</evidence>
<evidence type="ECO:0000313" key="6">
    <source>
        <dbReference type="EMBL" id="EFF68338.1"/>
    </source>
</evidence>
<evidence type="ECO:0000256" key="4">
    <source>
        <dbReference type="ARBA" id="ARBA00022898"/>
    </source>
</evidence>
<gene>
    <name evidence="5 6" type="primary">argD</name>
    <name evidence="6" type="ORF">BUTYVIB_01609</name>
</gene>
<protein>
    <recommendedName>
        <fullName evidence="5">Acetylornithine aminotransferase</fullName>
        <shortName evidence="5">ACOAT</shortName>
        <ecNumber evidence="5">2.6.1.11</ecNumber>
    </recommendedName>
</protein>
<keyword evidence="5" id="KW-0963">Cytoplasm</keyword>
<comment type="pathway">
    <text evidence="5">Amino-acid biosynthesis; L-arginine biosynthesis; N(2)-acetyl-L-ornithine from L-glutamate: step 4/4.</text>
</comment>
<dbReference type="CDD" id="cd00610">
    <property type="entry name" value="OAT_like"/>
    <property type="match status" value="1"/>
</dbReference>
<keyword evidence="1 5" id="KW-0032">Aminotransferase</keyword>
<dbReference type="InterPro" id="IPR015421">
    <property type="entry name" value="PyrdxlP-dep_Trfase_major"/>
</dbReference>
<dbReference type="RefSeq" id="WP_005603301.1">
    <property type="nucleotide sequence ID" value="NZ_GG663524.1"/>
</dbReference>
<dbReference type="InterPro" id="IPR004636">
    <property type="entry name" value="AcOrn/SuccOrn_fam"/>
</dbReference>
<dbReference type="Gene3D" id="3.40.640.10">
    <property type="entry name" value="Type I PLP-dependent aspartate aminotransferase-like (Major domain)"/>
    <property type="match status" value="1"/>
</dbReference>
<feature type="binding site" evidence="5">
    <location>
        <position position="142"/>
    </location>
    <ligand>
        <name>N(2)-acetyl-L-ornithine</name>
        <dbReference type="ChEBI" id="CHEBI:57805"/>
    </ligand>
</feature>
<proteinExistence type="inferred from homology"/>
<dbReference type="GO" id="GO:0042802">
    <property type="term" value="F:identical protein binding"/>
    <property type="evidence" value="ECO:0007669"/>
    <property type="project" value="TreeGrafter"/>
</dbReference>
<comment type="cofactor">
    <cofactor evidence="5">
        <name>pyridoxal 5'-phosphate</name>
        <dbReference type="ChEBI" id="CHEBI:597326"/>
    </cofactor>
    <text evidence="5">Binds 1 pyridoxal phosphate per subunit.</text>
</comment>
<dbReference type="InterPro" id="IPR015424">
    <property type="entry name" value="PyrdxlP-dep_Trfase"/>
</dbReference>
<dbReference type="SUPFAM" id="SSF53383">
    <property type="entry name" value="PLP-dependent transferases"/>
    <property type="match status" value="1"/>
</dbReference>
<dbReference type="NCBIfam" id="TIGR00707">
    <property type="entry name" value="argD"/>
    <property type="match status" value="1"/>
</dbReference>
<dbReference type="EC" id="2.6.1.11" evidence="5"/>
<dbReference type="GO" id="GO:0030170">
    <property type="term" value="F:pyridoxal phosphate binding"/>
    <property type="evidence" value="ECO:0007669"/>
    <property type="project" value="InterPro"/>
</dbReference>
<organism evidence="6 7">
    <name type="scientific">Eshraghiella crossota DSM 2876</name>
    <dbReference type="NCBI Taxonomy" id="511680"/>
    <lineage>
        <taxon>Bacteria</taxon>
        <taxon>Bacillati</taxon>
        <taxon>Bacillota</taxon>
        <taxon>Clostridia</taxon>
        <taxon>Lachnospirales</taxon>
        <taxon>Lachnospiraceae</taxon>
        <taxon>Eshraghiella</taxon>
    </lineage>
</organism>
<feature type="binding site" evidence="5">
    <location>
        <position position="282"/>
    </location>
    <ligand>
        <name>pyridoxal 5'-phosphate</name>
        <dbReference type="ChEBI" id="CHEBI:597326"/>
    </ligand>
</feature>